<dbReference type="InterPro" id="IPR025129">
    <property type="entry name" value="DUF4055"/>
</dbReference>
<dbReference type="Pfam" id="PF13264">
    <property type="entry name" value="DUF4055"/>
    <property type="match status" value="1"/>
</dbReference>
<dbReference type="RefSeq" id="WP_009118321.1">
    <property type="nucleotide sequence ID" value="NZ_JH164926.1"/>
</dbReference>
<dbReference type="Proteomes" id="UP000003019">
    <property type="component" value="Unassembled WGS sequence"/>
</dbReference>
<keyword evidence="4" id="KW-1185">Reference proteome</keyword>
<dbReference type="STRING" id="1032488.HMPREF9371_0627"/>
<gene>
    <name evidence="3" type="ORF">HMPREF9371_0627</name>
</gene>
<evidence type="ECO:0000313" key="3">
    <source>
        <dbReference type="EMBL" id="EGY53136.1"/>
    </source>
</evidence>
<dbReference type="EMBL" id="AGAY01000022">
    <property type="protein sequence ID" value="EGY53136.1"/>
    <property type="molecule type" value="Genomic_DNA"/>
</dbReference>
<organism evidence="3 4">
    <name type="scientific">Neisseria shayeganii 871</name>
    <dbReference type="NCBI Taxonomy" id="1032488"/>
    <lineage>
        <taxon>Bacteria</taxon>
        <taxon>Pseudomonadati</taxon>
        <taxon>Pseudomonadota</taxon>
        <taxon>Betaproteobacteria</taxon>
        <taxon>Neisseriales</taxon>
        <taxon>Neisseriaceae</taxon>
        <taxon>Neisseria</taxon>
    </lineage>
</organism>
<sequence length="477" mass="51821">MAVFLLSNPMDVSSKTGAVSAMHAKNTVVQSLMGGTSAMRAAGKTYLPQWPQESKEAYDIRLSTSTLLPVMAETLGQMVGRVFFRDIDTEQVSDSLLPLLDNIDLQNNNLPVFCSAWFKDALAYGASYVLVDYPSAEGNRTLADDKALGLRPYAVAVRNADVIGFRSEVRAGVPVCTQFRYRQTIIEPDGEFGEKTIEQINVLEPGLVRRYRKSDKGSWYLHGENLLSAGGNPLDYVPVVELVPNPTGFFVGEPPLLELAHLNIKHWQSQSDQDNITHYVRVPLLSYSGSENLESVVAAAGNLLSLGIDGQLSYVEHSGAAIAAGASSLEKLEADMQAAGAKLLIRSKLALTDSQAREEQGKEISLLRHYANLLEDAIGRMLDMMVRWVGEQSGGTVEISGNIDADFNPAASLDVLLKMNAAGCLSDQTLFEEAKRRGLVSNMAEWETEKERLAEEAETAAPAGMDFGQGGQGDDEK</sequence>
<evidence type="ECO:0000313" key="4">
    <source>
        <dbReference type="Proteomes" id="UP000003019"/>
    </source>
</evidence>
<dbReference type="HOGENOM" id="CLU_041779_0_1_4"/>
<feature type="domain" description="DUF4055" evidence="2">
    <location>
        <begin position="255"/>
        <end position="388"/>
    </location>
</feature>
<dbReference type="PATRIC" id="fig|1032488.3.peg.569"/>
<reference evidence="3 4" key="1">
    <citation type="submission" date="2011-05" db="EMBL/GenBank/DDBJ databases">
        <authorList>
            <person name="Muzny D."/>
            <person name="Qin X."/>
            <person name="Deng J."/>
            <person name="Jiang H."/>
            <person name="Liu Y."/>
            <person name="Qu J."/>
            <person name="Song X.-Z."/>
            <person name="Zhang L."/>
            <person name="Thornton R."/>
            <person name="Coyle M."/>
            <person name="Francisco L."/>
            <person name="Jackson L."/>
            <person name="Javaid M."/>
            <person name="Korchina V."/>
            <person name="Kovar C."/>
            <person name="Mata R."/>
            <person name="Mathew T."/>
            <person name="Ngo R."/>
            <person name="Nguyen L."/>
            <person name="Nguyen N."/>
            <person name="Okwuonu G."/>
            <person name="Ongeri F."/>
            <person name="Pham C."/>
            <person name="Simmons D."/>
            <person name="Wilczek-Boney K."/>
            <person name="Hale W."/>
            <person name="Jakkamsetti A."/>
            <person name="Pham P."/>
            <person name="Ruth R."/>
            <person name="San Lucas F."/>
            <person name="Warren J."/>
            <person name="Zhang J."/>
            <person name="Zhao Z."/>
            <person name="Zhou C."/>
            <person name="Zhu D."/>
            <person name="Lee S."/>
            <person name="Bess C."/>
            <person name="Blankenburg K."/>
            <person name="Forbes L."/>
            <person name="Fu Q."/>
            <person name="Gubbala S."/>
            <person name="Hirani K."/>
            <person name="Jayaseelan J.C."/>
            <person name="Lara F."/>
            <person name="Munidasa M."/>
            <person name="Palculict T."/>
            <person name="Patil S."/>
            <person name="Pu L.-L."/>
            <person name="Saada N."/>
            <person name="Tang L."/>
            <person name="Weissenberger G."/>
            <person name="Zhu Y."/>
            <person name="Hemphill L."/>
            <person name="Shang Y."/>
            <person name="Youmans B."/>
            <person name="Ayvaz T."/>
            <person name="Ross M."/>
            <person name="Santibanez J."/>
            <person name="Aqrawi P."/>
            <person name="Gross S."/>
            <person name="Joshi V."/>
            <person name="Fowler G."/>
            <person name="Nazareth L."/>
            <person name="Reid J."/>
            <person name="Worley K."/>
            <person name="Petrosino J."/>
            <person name="Highlander S."/>
            <person name="Gibbs R."/>
        </authorList>
    </citation>
    <scope>NUCLEOTIDE SEQUENCE [LARGE SCALE GENOMIC DNA]</scope>
    <source>
        <strain evidence="3 4">871</strain>
    </source>
</reference>
<name>G4CG88_9NEIS</name>
<proteinExistence type="predicted"/>
<comment type="caution">
    <text evidence="3">The sequence shown here is derived from an EMBL/GenBank/DDBJ whole genome shotgun (WGS) entry which is preliminary data.</text>
</comment>
<dbReference type="AlphaFoldDB" id="G4CG88"/>
<evidence type="ECO:0000259" key="2">
    <source>
        <dbReference type="Pfam" id="PF13264"/>
    </source>
</evidence>
<feature type="compositionally biased region" description="Gly residues" evidence="1">
    <location>
        <begin position="467"/>
        <end position="477"/>
    </location>
</feature>
<accession>G4CG88</accession>
<protein>
    <recommendedName>
        <fullName evidence="2">DUF4055 domain-containing protein</fullName>
    </recommendedName>
</protein>
<feature type="region of interest" description="Disordered" evidence="1">
    <location>
        <begin position="452"/>
        <end position="477"/>
    </location>
</feature>
<evidence type="ECO:0000256" key="1">
    <source>
        <dbReference type="SAM" id="MobiDB-lite"/>
    </source>
</evidence>